<dbReference type="Gene3D" id="3.30.420.10">
    <property type="entry name" value="Ribonuclease H-like superfamily/Ribonuclease H"/>
    <property type="match status" value="1"/>
</dbReference>
<dbReference type="GO" id="GO:0015074">
    <property type="term" value="P:DNA integration"/>
    <property type="evidence" value="ECO:0007669"/>
    <property type="project" value="InterPro"/>
</dbReference>
<dbReference type="InterPro" id="IPR001584">
    <property type="entry name" value="Integrase_cat-core"/>
</dbReference>
<reference evidence="3 4" key="1">
    <citation type="journal article" date="2021" name="Elife">
        <title>Chloroplast acquisition without the gene transfer in kleptoplastic sea slugs, Plakobranchus ocellatus.</title>
        <authorList>
            <person name="Maeda T."/>
            <person name="Takahashi S."/>
            <person name="Yoshida T."/>
            <person name="Shimamura S."/>
            <person name="Takaki Y."/>
            <person name="Nagai Y."/>
            <person name="Toyoda A."/>
            <person name="Suzuki Y."/>
            <person name="Arimoto A."/>
            <person name="Ishii H."/>
            <person name="Satoh N."/>
            <person name="Nishiyama T."/>
            <person name="Hasebe M."/>
            <person name="Maruyama T."/>
            <person name="Minagawa J."/>
            <person name="Obokata J."/>
            <person name="Shigenobu S."/>
        </authorList>
    </citation>
    <scope>NUCLEOTIDE SEQUENCE [LARGE SCALE GENOMIC DNA]</scope>
</reference>
<dbReference type="InterPro" id="IPR050951">
    <property type="entry name" value="Retrovirus_Pol_polyprotein"/>
</dbReference>
<accession>A0AAV4DR65</accession>
<keyword evidence="4" id="KW-1185">Reference proteome</keyword>
<name>A0AAV4DR65_9GAST</name>
<feature type="compositionally biased region" description="Pro residues" evidence="1">
    <location>
        <begin position="350"/>
        <end position="362"/>
    </location>
</feature>
<evidence type="ECO:0000256" key="1">
    <source>
        <dbReference type="SAM" id="MobiDB-lite"/>
    </source>
</evidence>
<evidence type="ECO:0000259" key="2">
    <source>
        <dbReference type="PROSITE" id="PS50994"/>
    </source>
</evidence>
<dbReference type="InterPro" id="IPR036397">
    <property type="entry name" value="RNaseH_sf"/>
</dbReference>
<evidence type="ECO:0000313" key="3">
    <source>
        <dbReference type="EMBL" id="GFO46499.1"/>
    </source>
</evidence>
<protein>
    <submittedName>
        <fullName evidence="3">F-box protein skp2b-like</fullName>
    </submittedName>
</protein>
<comment type="caution">
    <text evidence="3">The sequence shown here is derived from an EMBL/GenBank/DDBJ whole genome shotgun (WGS) entry which is preliminary data.</text>
</comment>
<dbReference type="AlphaFoldDB" id="A0AAV4DR65"/>
<dbReference type="Proteomes" id="UP000735302">
    <property type="component" value="Unassembled WGS sequence"/>
</dbReference>
<feature type="region of interest" description="Disordered" evidence="1">
    <location>
        <begin position="285"/>
        <end position="408"/>
    </location>
</feature>
<dbReference type="PANTHER" id="PTHR37984:SF7">
    <property type="entry name" value="INTEGRASE CATALYTIC DOMAIN-CONTAINING PROTEIN"/>
    <property type="match status" value="1"/>
</dbReference>
<dbReference type="InterPro" id="IPR012337">
    <property type="entry name" value="RNaseH-like_sf"/>
</dbReference>
<dbReference type="SUPFAM" id="SSF53098">
    <property type="entry name" value="Ribonuclease H-like"/>
    <property type="match status" value="1"/>
</dbReference>
<dbReference type="GO" id="GO:0003676">
    <property type="term" value="F:nucleic acid binding"/>
    <property type="evidence" value="ECO:0007669"/>
    <property type="project" value="InterPro"/>
</dbReference>
<dbReference type="Pfam" id="PF00665">
    <property type="entry name" value="rve"/>
    <property type="match status" value="1"/>
</dbReference>
<feature type="compositionally biased region" description="Polar residues" evidence="1">
    <location>
        <begin position="314"/>
        <end position="341"/>
    </location>
</feature>
<evidence type="ECO:0000313" key="4">
    <source>
        <dbReference type="Proteomes" id="UP000735302"/>
    </source>
</evidence>
<gene>
    <name evidence="3" type="ORF">PoB_007300400</name>
</gene>
<organism evidence="3 4">
    <name type="scientific">Plakobranchus ocellatus</name>
    <dbReference type="NCBI Taxonomy" id="259542"/>
    <lineage>
        <taxon>Eukaryota</taxon>
        <taxon>Metazoa</taxon>
        <taxon>Spiralia</taxon>
        <taxon>Lophotrochozoa</taxon>
        <taxon>Mollusca</taxon>
        <taxon>Gastropoda</taxon>
        <taxon>Heterobranchia</taxon>
        <taxon>Euthyneura</taxon>
        <taxon>Panpulmonata</taxon>
        <taxon>Sacoglossa</taxon>
        <taxon>Placobranchoidea</taxon>
        <taxon>Plakobranchidae</taxon>
        <taxon>Plakobranchus</taxon>
    </lineage>
</organism>
<dbReference type="PROSITE" id="PS50994">
    <property type="entry name" value="INTEGRASE"/>
    <property type="match status" value="1"/>
</dbReference>
<proteinExistence type="predicted"/>
<dbReference type="EMBL" id="BLXT01008186">
    <property type="protein sequence ID" value="GFO46499.1"/>
    <property type="molecule type" value="Genomic_DNA"/>
</dbReference>
<dbReference type="PANTHER" id="PTHR37984">
    <property type="entry name" value="PROTEIN CBG26694"/>
    <property type="match status" value="1"/>
</dbReference>
<sequence>MAPSQPSAPPTPPISPAYPFQCIVADYFHYRGHTYLVAVDRYSNWPIVEQAAHGADGLVAALRRIFVTYGISDELTSDGGPEFTSLTTATFLKNWGVNHRLTSAAFPHANCRAEVGVKTVKRLITDNTSAQGSLDTDKFQRAMLQYRNTPDRDTHLSPAMCIFGRPIRDFIPIHPGKYQPHTTWRETLQSHEEALRNRHMRAAERLSEHTRVLPPLTVGDSVRIQNQTGPHPTKWDKTGIVVEVRQFDQYVIRVDGSGRTTLRNRKFLRKYVPVIPRSPILMAPGDRPVMCTPPATHTDPTSVNIPLHEPPPLTTIQAPSNTPCRPPSNLQPTTGSASTPLQQPPDHDPSPGPVIEPLPPTPKATNSKAPVTGLARALRVLMPHPRIDPSPGAPRRSARLMNPAHTPA</sequence>
<feature type="domain" description="Integrase catalytic" evidence="2">
    <location>
        <begin position="15"/>
        <end position="166"/>
    </location>
</feature>